<dbReference type="InterPro" id="IPR050482">
    <property type="entry name" value="Sensor_HK_TwoCompSys"/>
</dbReference>
<keyword evidence="10" id="KW-1133">Transmembrane helix</keyword>
<evidence type="ECO:0000256" key="4">
    <source>
        <dbReference type="ARBA" id="ARBA00022679"/>
    </source>
</evidence>
<keyword evidence="13" id="KW-1185">Reference proteome</keyword>
<evidence type="ECO:0000313" key="12">
    <source>
        <dbReference type="EMBL" id="GEO96720.1"/>
    </source>
</evidence>
<evidence type="ECO:0000256" key="10">
    <source>
        <dbReference type="SAM" id="Phobius"/>
    </source>
</evidence>
<name>A0A512IGD7_9MICC</name>
<evidence type="ECO:0000256" key="6">
    <source>
        <dbReference type="ARBA" id="ARBA00022777"/>
    </source>
</evidence>
<dbReference type="Proteomes" id="UP000321103">
    <property type="component" value="Unassembled WGS sequence"/>
</dbReference>
<evidence type="ECO:0000256" key="2">
    <source>
        <dbReference type="ARBA" id="ARBA00012438"/>
    </source>
</evidence>
<dbReference type="GO" id="GO:0000155">
    <property type="term" value="F:phosphorelay sensor kinase activity"/>
    <property type="evidence" value="ECO:0007669"/>
    <property type="project" value="InterPro"/>
</dbReference>
<feature type="transmembrane region" description="Helical" evidence="10">
    <location>
        <begin position="142"/>
        <end position="161"/>
    </location>
</feature>
<sequence length="445" mass="44879">MPSTALARARGRPAGTADPRLVDGVLAAAMGAVVAVVVAADLEGTGRAGPLAYLFAAGFGALLLARRRASRLVLALTVLGIFGYYVFQLPPIGIALPAVAALFSAAEQDRTRAAVLAGAVLVSVAAFFRVDEGLPVAYLLSYDLLTDVALVAAAIALGVGVRSRRELRAHEEHLRALTAAAERREAERRLQAERVGIARDLHDTVGHSLAVIAVHSNVAAEAIGRDDGAAARAVEQIRAAASATLQELRGTVKLLRSPTAAPADRSTVGLAGLPDLVRRAREAGVQVSTELDAEPGRLDAAVEAAAYRVVQESLTNVLRHAGAGHATVALRLRDGTLHVTVADDGRGAAPSPADEVAPGAGAGPGASTGPGTARGASAGPGARAGRDPDAAADEVTDPGSALPPGGRGLAGMAERVGLLGGTLTAGPGEEGGFVVRAALPARLVP</sequence>
<dbReference type="InterPro" id="IPR003594">
    <property type="entry name" value="HATPase_dom"/>
</dbReference>
<feature type="transmembrane region" description="Helical" evidence="10">
    <location>
        <begin position="48"/>
        <end position="65"/>
    </location>
</feature>
<dbReference type="Pfam" id="PF07730">
    <property type="entry name" value="HisKA_3"/>
    <property type="match status" value="1"/>
</dbReference>
<dbReference type="AlphaFoldDB" id="A0A512IGD7"/>
<accession>A0A512IGD7</accession>
<dbReference type="Gene3D" id="1.20.5.1930">
    <property type="match status" value="1"/>
</dbReference>
<evidence type="ECO:0000256" key="5">
    <source>
        <dbReference type="ARBA" id="ARBA00022741"/>
    </source>
</evidence>
<evidence type="ECO:0000256" key="3">
    <source>
        <dbReference type="ARBA" id="ARBA00022553"/>
    </source>
</evidence>
<dbReference type="CDD" id="cd16917">
    <property type="entry name" value="HATPase_UhpB-NarQ-NarX-like"/>
    <property type="match status" value="1"/>
</dbReference>
<feature type="compositionally biased region" description="Low complexity" evidence="9">
    <location>
        <begin position="369"/>
        <end position="383"/>
    </location>
</feature>
<evidence type="ECO:0000256" key="9">
    <source>
        <dbReference type="SAM" id="MobiDB-lite"/>
    </source>
</evidence>
<dbReference type="RefSeq" id="WP_062736599.1">
    <property type="nucleotide sequence ID" value="NZ_BJZS01000094.1"/>
</dbReference>
<comment type="caution">
    <text evidence="12">The sequence shown here is derived from an EMBL/GenBank/DDBJ whole genome shotgun (WGS) entry which is preliminary data.</text>
</comment>
<comment type="catalytic activity">
    <reaction evidence="1">
        <text>ATP + protein L-histidine = ADP + protein N-phospho-L-histidine.</text>
        <dbReference type="EC" id="2.7.13.3"/>
    </reaction>
</comment>
<dbReference type="GO" id="GO:0005524">
    <property type="term" value="F:ATP binding"/>
    <property type="evidence" value="ECO:0007669"/>
    <property type="project" value="UniProtKB-KW"/>
</dbReference>
<organism evidence="12 13">
    <name type="scientific">Kocuria turfanensis</name>
    <dbReference type="NCBI Taxonomy" id="388357"/>
    <lineage>
        <taxon>Bacteria</taxon>
        <taxon>Bacillati</taxon>
        <taxon>Actinomycetota</taxon>
        <taxon>Actinomycetes</taxon>
        <taxon>Micrococcales</taxon>
        <taxon>Micrococcaceae</taxon>
        <taxon>Kocuria</taxon>
    </lineage>
</organism>
<keyword evidence="7" id="KW-0067">ATP-binding</keyword>
<feature type="region of interest" description="Disordered" evidence="9">
    <location>
        <begin position="343"/>
        <end position="408"/>
    </location>
</feature>
<keyword evidence="10" id="KW-0812">Transmembrane</keyword>
<keyword evidence="10" id="KW-0472">Membrane</keyword>
<keyword evidence="3" id="KW-0597">Phosphoprotein</keyword>
<feature type="transmembrane region" description="Helical" evidence="10">
    <location>
        <begin position="21"/>
        <end position="42"/>
    </location>
</feature>
<evidence type="ECO:0000256" key="8">
    <source>
        <dbReference type="ARBA" id="ARBA00023012"/>
    </source>
</evidence>
<dbReference type="SMART" id="SM00387">
    <property type="entry name" value="HATPase_c"/>
    <property type="match status" value="1"/>
</dbReference>
<protein>
    <recommendedName>
        <fullName evidence="2">histidine kinase</fullName>
        <ecNumber evidence="2">2.7.13.3</ecNumber>
    </recommendedName>
</protein>
<dbReference type="PANTHER" id="PTHR24421:SF10">
    <property type="entry name" value="NITRATE_NITRITE SENSOR PROTEIN NARQ"/>
    <property type="match status" value="1"/>
</dbReference>
<dbReference type="InterPro" id="IPR011712">
    <property type="entry name" value="Sig_transdc_His_kin_sub3_dim/P"/>
</dbReference>
<evidence type="ECO:0000256" key="7">
    <source>
        <dbReference type="ARBA" id="ARBA00022840"/>
    </source>
</evidence>
<feature type="domain" description="Histidine kinase/HSP90-like ATPase" evidence="11">
    <location>
        <begin position="301"/>
        <end position="443"/>
    </location>
</feature>
<feature type="transmembrane region" description="Helical" evidence="10">
    <location>
        <begin position="111"/>
        <end position="130"/>
    </location>
</feature>
<evidence type="ECO:0000256" key="1">
    <source>
        <dbReference type="ARBA" id="ARBA00000085"/>
    </source>
</evidence>
<dbReference type="STRING" id="388357.GCA_001580365_03222"/>
<dbReference type="PANTHER" id="PTHR24421">
    <property type="entry name" value="NITRATE/NITRITE SENSOR PROTEIN NARX-RELATED"/>
    <property type="match status" value="1"/>
</dbReference>
<evidence type="ECO:0000313" key="13">
    <source>
        <dbReference type="Proteomes" id="UP000321103"/>
    </source>
</evidence>
<gene>
    <name evidence="12" type="ORF">KTU01_28430</name>
</gene>
<reference evidence="12 13" key="1">
    <citation type="submission" date="2019-07" db="EMBL/GenBank/DDBJ databases">
        <title>Whole genome shotgun sequence of Kocuria turfanensis NBRC 107627.</title>
        <authorList>
            <person name="Hosoyama A."/>
            <person name="Uohara A."/>
            <person name="Ohji S."/>
            <person name="Ichikawa N."/>
        </authorList>
    </citation>
    <scope>NUCLEOTIDE SEQUENCE [LARGE SCALE GENOMIC DNA]</scope>
    <source>
        <strain evidence="12 13">NBRC 107627</strain>
    </source>
</reference>
<dbReference type="GO" id="GO:0016020">
    <property type="term" value="C:membrane"/>
    <property type="evidence" value="ECO:0007669"/>
    <property type="project" value="InterPro"/>
</dbReference>
<dbReference type="InterPro" id="IPR036890">
    <property type="entry name" value="HATPase_C_sf"/>
</dbReference>
<keyword evidence="4" id="KW-0808">Transferase</keyword>
<dbReference type="GO" id="GO:0046983">
    <property type="term" value="F:protein dimerization activity"/>
    <property type="evidence" value="ECO:0007669"/>
    <property type="project" value="InterPro"/>
</dbReference>
<keyword evidence="8" id="KW-0902">Two-component regulatory system</keyword>
<dbReference type="SUPFAM" id="SSF55874">
    <property type="entry name" value="ATPase domain of HSP90 chaperone/DNA topoisomerase II/histidine kinase"/>
    <property type="match status" value="1"/>
</dbReference>
<dbReference type="Gene3D" id="3.30.565.10">
    <property type="entry name" value="Histidine kinase-like ATPase, C-terminal domain"/>
    <property type="match status" value="1"/>
</dbReference>
<feature type="transmembrane region" description="Helical" evidence="10">
    <location>
        <begin position="72"/>
        <end position="105"/>
    </location>
</feature>
<evidence type="ECO:0000259" key="11">
    <source>
        <dbReference type="SMART" id="SM00387"/>
    </source>
</evidence>
<keyword evidence="5" id="KW-0547">Nucleotide-binding</keyword>
<dbReference type="EMBL" id="BJZS01000094">
    <property type="protein sequence ID" value="GEO96720.1"/>
    <property type="molecule type" value="Genomic_DNA"/>
</dbReference>
<dbReference type="Pfam" id="PF02518">
    <property type="entry name" value="HATPase_c"/>
    <property type="match status" value="1"/>
</dbReference>
<dbReference type="EC" id="2.7.13.3" evidence="2"/>
<proteinExistence type="predicted"/>
<keyword evidence="6 12" id="KW-0418">Kinase</keyword>